<dbReference type="RefSeq" id="WP_264841525.1">
    <property type="nucleotide sequence ID" value="NZ_AP025628.1"/>
</dbReference>
<protein>
    <submittedName>
        <fullName evidence="5">tRNA/rRNA methyltransferase SpoU</fullName>
    </submittedName>
</protein>
<evidence type="ECO:0000313" key="5">
    <source>
        <dbReference type="EMBL" id="BDG60832.1"/>
    </source>
</evidence>
<evidence type="ECO:0000313" key="6">
    <source>
        <dbReference type="Proteomes" id="UP001163687"/>
    </source>
</evidence>
<dbReference type="Pfam" id="PF22435">
    <property type="entry name" value="MRM3-like_sub_bind"/>
    <property type="match status" value="1"/>
</dbReference>
<dbReference type="CDD" id="cd18095">
    <property type="entry name" value="SpoU-like_rRNA-MTase"/>
    <property type="match status" value="1"/>
</dbReference>
<keyword evidence="2 5" id="KW-0489">Methyltransferase</keyword>
<dbReference type="Pfam" id="PF00588">
    <property type="entry name" value="SpoU_methylase"/>
    <property type="match status" value="1"/>
</dbReference>
<dbReference type="GO" id="GO:0006396">
    <property type="term" value="P:RNA processing"/>
    <property type="evidence" value="ECO:0007669"/>
    <property type="project" value="InterPro"/>
</dbReference>
<dbReference type="InterPro" id="IPR029064">
    <property type="entry name" value="Ribosomal_eL30-like_sf"/>
</dbReference>
<dbReference type="GO" id="GO:0005737">
    <property type="term" value="C:cytoplasm"/>
    <property type="evidence" value="ECO:0007669"/>
    <property type="project" value="UniProtKB-ARBA"/>
</dbReference>
<dbReference type="SUPFAM" id="SSF55315">
    <property type="entry name" value="L30e-like"/>
    <property type="match status" value="1"/>
</dbReference>
<evidence type="ECO:0000256" key="1">
    <source>
        <dbReference type="ARBA" id="ARBA00007228"/>
    </source>
</evidence>
<evidence type="ECO:0000256" key="3">
    <source>
        <dbReference type="ARBA" id="ARBA00022679"/>
    </source>
</evidence>
<dbReference type="Gene3D" id="3.30.1330.30">
    <property type="match status" value="1"/>
</dbReference>
<gene>
    <name evidence="5" type="ORF">caldi_19220</name>
</gene>
<dbReference type="Gene3D" id="3.40.1280.10">
    <property type="match status" value="1"/>
</dbReference>
<dbReference type="GO" id="GO:0003723">
    <property type="term" value="F:RNA binding"/>
    <property type="evidence" value="ECO:0007669"/>
    <property type="project" value="InterPro"/>
</dbReference>
<dbReference type="GO" id="GO:0008173">
    <property type="term" value="F:RNA methyltransferase activity"/>
    <property type="evidence" value="ECO:0007669"/>
    <property type="project" value="InterPro"/>
</dbReference>
<feature type="domain" description="RNA 2-O ribose methyltransferase substrate binding" evidence="4">
    <location>
        <begin position="33"/>
        <end position="109"/>
    </location>
</feature>
<proteinExistence type="inferred from homology"/>
<dbReference type="PANTHER" id="PTHR43191:SF2">
    <property type="entry name" value="RRNA METHYLTRANSFERASE 3, MITOCHONDRIAL"/>
    <property type="match status" value="1"/>
</dbReference>
<dbReference type="AlphaFoldDB" id="A0AA35CKJ9"/>
<dbReference type="SUPFAM" id="SSF75217">
    <property type="entry name" value="alpha/beta knot"/>
    <property type="match status" value="1"/>
</dbReference>
<dbReference type="InterPro" id="IPR053888">
    <property type="entry name" value="MRM3-like_sub_bind"/>
</dbReference>
<dbReference type="InterPro" id="IPR051259">
    <property type="entry name" value="rRNA_Methyltransferase"/>
</dbReference>
<dbReference type="InterPro" id="IPR029026">
    <property type="entry name" value="tRNA_m1G_MTases_N"/>
</dbReference>
<sequence>MAEAITSARNPLLKRVRALATRRRDREAEGCSILEGVRLAEEALRAGVTLEVALYTDELAARREAAGVLDGLAAAGVRRVRVPADLLARVADTVTPQGLLAVFRIPGRTLEELVASVALAAPPGDRARRAAGPLVVADGLQDPGNLGTLVRSAHALGAAGLVATGGAADPWAPKVVRAAMGGLFRLPVAVEPDPEAVVARLRQAGVPIVVADARGERLPWEVDWRRPLALVVGSEARGPSPAFRRAAGGTVRIPMPGEAESLNAAIAGTLLLYEALRQRGG</sequence>
<dbReference type="SMART" id="SM00967">
    <property type="entry name" value="SpoU_sub_bind"/>
    <property type="match status" value="1"/>
</dbReference>
<name>A0AA35CKJ9_9FIRM</name>
<dbReference type="InterPro" id="IPR013123">
    <property type="entry name" value="SpoU_subst-bd"/>
</dbReference>
<dbReference type="KEGG" id="cmic:caldi_19220"/>
<evidence type="ECO:0000259" key="4">
    <source>
        <dbReference type="SMART" id="SM00967"/>
    </source>
</evidence>
<accession>A0AA35CKJ9</accession>
<reference evidence="5" key="1">
    <citation type="submission" date="2022-03" db="EMBL/GenBank/DDBJ databases">
        <title>Complete genome sequence of Caldinitratiruptor microaerophilus.</title>
        <authorList>
            <person name="Mukaiyama R."/>
            <person name="Nishiyama T."/>
            <person name="Ueda K."/>
        </authorList>
    </citation>
    <scope>NUCLEOTIDE SEQUENCE</scope>
    <source>
        <strain evidence="5">JCM 16183</strain>
    </source>
</reference>
<evidence type="ECO:0000256" key="2">
    <source>
        <dbReference type="ARBA" id="ARBA00022603"/>
    </source>
</evidence>
<dbReference type="PANTHER" id="PTHR43191">
    <property type="entry name" value="RRNA METHYLTRANSFERASE 3"/>
    <property type="match status" value="1"/>
</dbReference>
<dbReference type="InterPro" id="IPR001537">
    <property type="entry name" value="SpoU_MeTrfase"/>
</dbReference>
<comment type="similarity">
    <text evidence="1">Belongs to the class IV-like SAM-binding methyltransferase superfamily. RNA methyltransferase TrmH family.</text>
</comment>
<dbReference type="EMBL" id="AP025628">
    <property type="protein sequence ID" value="BDG60832.1"/>
    <property type="molecule type" value="Genomic_DNA"/>
</dbReference>
<dbReference type="GO" id="GO:0032259">
    <property type="term" value="P:methylation"/>
    <property type="evidence" value="ECO:0007669"/>
    <property type="project" value="UniProtKB-KW"/>
</dbReference>
<keyword evidence="6" id="KW-1185">Reference proteome</keyword>
<organism evidence="5 6">
    <name type="scientific">Caldinitratiruptor microaerophilus</name>
    <dbReference type="NCBI Taxonomy" id="671077"/>
    <lineage>
        <taxon>Bacteria</taxon>
        <taxon>Bacillati</taxon>
        <taxon>Bacillota</taxon>
        <taxon>Clostridia</taxon>
        <taxon>Eubacteriales</taxon>
        <taxon>Symbiobacteriaceae</taxon>
        <taxon>Caldinitratiruptor</taxon>
    </lineage>
</organism>
<dbReference type="Proteomes" id="UP001163687">
    <property type="component" value="Chromosome"/>
</dbReference>
<keyword evidence="3" id="KW-0808">Transferase</keyword>
<dbReference type="InterPro" id="IPR029028">
    <property type="entry name" value="Alpha/beta_knot_MTases"/>
</dbReference>